<dbReference type="Gene3D" id="1.10.357.140">
    <property type="entry name" value="UbiA prenyltransferase"/>
    <property type="match status" value="1"/>
</dbReference>
<dbReference type="KEGG" id="bapu:BUMPUSDA_CDS00132"/>
<dbReference type="CDD" id="cd13957">
    <property type="entry name" value="PT_UbiA_Cox10"/>
    <property type="match status" value="1"/>
</dbReference>
<dbReference type="NCBIfam" id="NF003348">
    <property type="entry name" value="PRK04375.1-1"/>
    <property type="match status" value="1"/>
</dbReference>
<reference evidence="10 11" key="1">
    <citation type="journal article" date="2013" name="BMC Genomics">
        <title>Comparative analysis of genome sequences from four strains of the Buchnera aphidicola Mp endosymbion of the green peach aphid, Myzus persicae.</title>
        <authorList>
            <person name="Jiang Z."/>
            <person name="Jones D.H."/>
            <person name="Khuri S."/>
            <person name="Tsinoremas N.F."/>
            <person name="Wyss T."/>
            <person name="Jander G."/>
            <person name="Wilson A.C."/>
        </authorList>
    </citation>
    <scope>NUCLEOTIDE SEQUENCE [LARGE SCALE GENOMIC DNA]</scope>
    <source>
        <strain evidence="11">str. USDA (Myzus persicae)</strain>
    </source>
</reference>
<gene>
    <name evidence="10" type="primary">cyoe</name>
    <name evidence="9" type="synonym">cyoE</name>
    <name evidence="10" type="ORF">BUMPUSDA_CDS00132</name>
</gene>
<dbReference type="HOGENOM" id="CLU_029631_0_0_6"/>
<dbReference type="AlphaFoldDB" id="W0NZN1"/>
<evidence type="ECO:0000256" key="6">
    <source>
        <dbReference type="ARBA" id="ARBA00023133"/>
    </source>
</evidence>
<feature type="transmembrane region" description="Helical" evidence="9">
    <location>
        <begin position="12"/>
        <end position="28"/>
    </location>
</feature>
<feature type="transmembrane region" description="Helical" evidence="9">
    <location>
        <begin position="107"/>
        <end position="127"/>
    </location>
</feature>
<name>W0NZN1_BUCMP</name>
<feature type="transmembrane region" description="Helical" evidence="9">
    <location>
        <begin position="80"/>
        <end position="101"/>
    </location>
</feature>
<accession>W0NZN1</accession>
<evidence type="ECO:0000256" key="5">
    <source>
        <dbReference type="ARBA" id="ARBA00022989"/>
    </source>
</evidence>
<feature type="transmembrane region" description="Helical" evidence="9">
    <location>
        <begin position="34"/>
        <end position="60"/>
    </location>
</feature>
<feature type="transmembrane region" description="Helical" evidence="9">
    <location>
        <begin position="232"/>
        <end position="249"/>
    </location>
</feature>
<evidence type="ECO:0000313" key="11">
    <source>
        <dbReference type="Proteomes" id="UP000019087"/>
    </source>
</evidence>
<dbReference type="PATRIC" id="fig|1009856.3.peg.457"/>
<evidence type="ECO:0000256" key="9">
    <source>
        <dbReference type="HAMAP-Rule" id="MF_00154"/>
    </source>
</evidence>
<evidence type="ECO:0000256" key="1">
    <source>
        <dbReference type="ARBA" id="ARBA00004141"/>
    </source>
</evidence>
<dbReference type="InterPro" id="IPR030470">
    <property type="entry name" value="UbiA_prenylTrfase_CS"/>
</dbReference>
<dbReference type="UniPathway" id="UPA00834">
    <property type="reaction ID" value="UER00712"/>
</dbReference>
<evidence type="ECO:0000256" key="2">
    <source>
        <dbReference type="ARBA" id="ARBA00022475"/>
    </source>
</evidence>
<dbReference type="InterPro" id="IPR044878">
    <property type="entry name" value="UbiA_sf"/>
</dbReference>
<feature type="transmembrane region" description="Helical" evidence="9">
    <location>
        <begin position="160"/>
        <end position="183"/>
    </location>
</feature>
<dbReference type="InterPro" id="IPR000537">
    <property type="entry name" value="UbiA_prenyltransferase"/>
</dbReference>
<dbReference type="HAMAP" id="MF_00154">
    <property type="entry name" value="CyoE_CtaB"/>
    <property type="match status" value="1"/>
</dbReference>
<evidence type="ECO:0000256" key="8">
    <source>
        <dbReference type="ARBA" id="ARBA00047690"/>
    </source>
</evidence>
<dbReference type="PANTHER" id="PTHR43448:SF2">
    <property type="entry name" value="PROTOHEME IX FARNESYLTRANSFERASE, MITOCHONDRIAL"/>
    <property type="match status" value="1"/>
</dbReference>
<organism evidence="10 11">
    <name type="scientific">Buchnera aphidicola str. USDA</name>
    <name type="common">Myzus persicae</name>
    <dbReference type="NCBI Taxonomy" id="1009856"/>
    <lineage>
        <taxon>Bacteria</taxon>
        <taxon>Pseudomonadati</taxon>
        <taxon>Pseudomonadota</taxon>
        <taxon>Gammaproteobacteria</taxon>
        <taxon>Enterobacterales</taxon>
        <taxon>Erwiniaceae</taxon>
        <taxon>Buchnera</taxon>
    </lineage>
</organism>
<evidence type="ECO:0000313" key="10">
    <source>
        <dbReference type="EMBL" id="AHG59929.1"/>
    </source>
</evidence>
<dbReference type="GO" id="GO:0008495">
    <property type="term" value="F:protoheme IX farnesyltransferase activity"/>
    <property type="evidence" value="ECO:0007669"/>
    <property type="project" value="UniProtKB-UniRule"/>
</dbReference>
<feature type="transmembrane region" description="Helical" evidence="9">
    <location>
        <begin position="134"/>
        <end position="154"/>
    </location>
</feature>
<proteinExistence type="inferred from homology"/>
<dbReference type="Proteomes" id="UP000019087">
    <property type="component" value="Chromosome"/>
</dbReference>
<dbReference type="InterPro" id="IPR006369">
    <property type="entry name" value="Protohaem_IX_farnesylTrfase"/>
</dbReference>
<dbReference type="EMBL" id="CP002697">
    <property type="protein sequence ID" value="AHG59929.1"/>
    <property type="molecule type" value="Genomic_DNA"/>
</dbReference>
<comment type="miscellaneous">
    <text evidence="9">Carbon 2 of the heme B porphyrin ring is defined according to the Fischer nomenclature.</text>
</comment>
<evidence type="ECO:0000256" key="3">
    <source>
        <dbReference type="ARBA" id="ARBA00022679"/>
    </source>
</evidence>
<comment type="function">
    <text evidence="9">Converts heme B (protoheme IX) to heme O by substitution of the vinyl group on carbon 2 of heme B porphyrin ring with a hydroxyethyl farnesyl side group.</text>
</comment>
<dbReference type="GO" id="GO:0005886">
    <property type="term" value="C:plasma membrane"/>
    <property type="evidence" value="ECO:0007669"/>
    <property type="project" value="UniProtKB-SubCell"/>
</dbReference>
<feature type="transmembrane region" description="Helical" evidence="9">
    <location>
        <begin position="209"/>
        <end position="226"/>
    </location>
</feature>
<comment type="subcellular location">
    <subcellularLocation>
        <location evidence="9">Cell membrane</location>
        <topology evidence="9">Multi-pass membrane protein</topology>
    </subcellularLocation>
    <subcellularLocation>
        <location evidence="1">Membrane</location>
        <topology evidence="1">Multi-pass membrane protein</topology>
    </subcellularLocation>
</comment>
<evidence type="ECO:0000256" key="4">
    <source>
        <dbReference type="ARBA" id="ARBA00022692"/>
    </source>
</evidence>
<keyword evidence="2 9" id="KW-1003">Cell membrane</keyword>
<comment type="pathway">
    <text evidence="9">Porphyrin-containing compound metabolism; heme O biosynthesis; heme O from protoheme: step 1/1.</text>
</comment>
<feature type="transmembrane region" description="Helical" evidence="9">
    <location>
        <begin position="261"/>
        <end position="280"/>
    </location>
</feature>
<dbReference type="NCBIfam" id="TIGR01473">
    <property type="entry name" value="cyoE_ctaB"/>
    <property type="match status" value="1"/>
</dbReference>
<sequence>MLKYYLEIIKPGIIMGNIISITGSFLFASKHTFFNFFLFLYTVLGTSLVIASACVFNNLIDCDIDKKMERTSDRVLSKKILSPVCVYVFSIFLGILGISILGFSVNYLTMFLSLFGFFVYVFLYTLLCKRRTIYSTFIGSFSGSTPSIIGYTAVTNTIDLFAILLFIIFIFWQMSHFYAISIFRIRDYEQAKIPVFSVVKGVVTTKKHIFYYIIFFIFFSILLIFLCKLSYTFLFLSSIVNFYWLFLSCDKIEKNNKKNACQLFYCSIVVVILFNFLLSIDILF</sequence>
<comment type="similarity">
    <text evidence="9">Belongs to the UbiA prenyltransferase family. Protoheme IX farnesyltransferase subfamily.</text>
</comment>
<dbReference type="RefSeq" id="WP_025369092.1">
    <property type="nucleotide sequence ID" value="NZ_CP002697.1"/>
</dbReference>
<dbReference type="Pfam" id="PF01040">
    <property type="entry name" value="UbiA"/>
    <property type="match status" value="1"/>
</dbReference>
<dbReference type="GO" id="GO:0048034">
    <property type="term" value="P:heme O biosynthetic process"/>
    <property type="evidence" value="ECO:0007669"/>
    <property type="project" value="UniProtKB-UniRule"/>
</dbReference>
<keyword evidence="7 9" id="KW-0472">Membrane</keyword>
<dbReference type="PANTHER" id="PTHR43448">
    <property type="entry name" value="PROTOHEME IX FARNESYLTRANSFERASE, MITOCHONDRIAL"/>
    <property type="match status" value="1"/>
</dbReference>
<keyword evidence="6 9" id="KW-0350">Heme biosynthesis</keyword>
<keyword evidence="3 9" id="KW-0808">Transferase</keyword>
<keyword evidence="4 9" id="KW-0812">Transmembrane</keyword>
<keyword evidence="5 9" id="KW-1133">Transmembrane helix</keyword>
<dbReference type="EC" id="2.5.1.141" evidence="9"/>
<protein>
    <recommendedName>
        <fullName evidence="9">Protoheme IX farnesyltransferase</fullName>
        <ecNumber evidence="9">2.5.1.141</ecNumber>
    </recommendedName>
    <alternativeName>
        <fullName evidence="9">Heme B farnesyltransferase</fullName>
    </alternativeName>
    <alternativeName>
        <fullName evidence="9">Heme O synthase</fullName>
    </alternativeName>
</protein>
<comment type="catalytic activity">
    <reaction evidence="8 9">
        <text>heme b + (2E,6E)-farnesyl diphosphate + H2O = Fe(II)-heme o + diphosphate</text>
        <dbReference type="Rhea" id="RHEA:28070"/>
        <dbReference type="ChEBI" id="CHEBI:15377"/>
        <dbReference type="ChEBI" id="CHEBI:33019"/>
        <dbReference type="ChEBI" id="CHEBI:60344"/>
        <dbReference type="ChEBI" id="CHEBI:60530"/>
        <dbReference type="ChEBI" id="CHEBI:175763"/>
        <dbReference type="EC" id="2.5.1.141"/>
    </reaction>
</comment>
<evidence type="ECO:0000256" key="7">
    <source>
        <dbReference type="ARBA" id="ARBA00023136"/>
    </source>
</evidence>
<dbReference type="PROSITE" id="PS00943">
    <property type="entry name" value="UBIA"/>
    <property type="match status" value="1"/>
</dbReference>